<feature type="compositionally biased region" description="Basic and acidic residues" evidence="1">
    <location>
        <begin position="152"/>
        <end position="161"/>
    </location>
</feature>
<dbReference type="EMBL" id="SNRW01001671">
    <property type="protein sequence ID" value="KAA6395486.1"/>
    <property type="molecule type" value="Genomic_DNA"/>
</dbReference>
<gene>
    <name evidence="2" type="ORF">EZS28_008985</name>
</gene>
<proteinExistence type="predicted"/>
<feature type="region of interest" description="Disordered" evidence="1">
    <location>
        <begin position="93"/>
        <end position="116"/>
    </location>
</feature>
<evidence type="ECO:0000256" key="1">
    <source>
        <dbReference type="SAM" id="MobiDB-lite"/>
    </source>
</evidence>
<feature type="region of interest" description="Disordered" evidence="1">
    <location>
        <begin position="132"/>
        <end position="164"/>
    </location>
</feature>
<evidence type="ECO:0000313" key="3">
    <source>
        <dbReference type="Proteomes" id="UP000324800"/>
    </source>
</evidence>
<feature type="compositionally biased region" description="Polar residues" evidence="1">
    <location>
        <begin position="134"/>
        <end position="149"/>
    </location>
</feature>
<feature type="region of interest" description="Disordered" evidence="1">
    <location>
        <begin position="188"/>
        <end position="216"/>
    </location>
</feature>
<accession>A0A5J4WLI3</accession>
<evidence type="ECO:0000313" key="2">
    <source>
        <dbReference type="EMBL" id="KAA6395486.1"/>
    </source>
</evidence>
<dbReference type="AlphaFoldDB" id="A0A5J4WLI3"/>
<feature type="compositionally biased region" description="Polar residues" evidence="1">
    <location>
        <begin position="188"/>
        <end position="197"/>
    </location>
</feature>
<organism evidence="2 3">
    <name type="scientific">Streblomastix strix</name>
    <dbReference type="NCBI Taxonomy" id="222440"/>
    <lineage>
        <taxon>Eukaryota</taxon>
        <taxon>Metamonada</taxon>
        <taxon>Preaxostyla</taxon>
        <taxon>Oxymonadida</taxon>
        <taxon>Streblomastigidae</taxon>
        <taxon>Streblomastix</taxon>
    </lineage>
</organism>
<sequence>MQPQSNLSIKTQNYSFSSNLRCEYYVIVQNPRFDDILVNSAIHECVLSTRIAAKYNLRIQSIVVVNPLVLNETQHEQDNGNTKLGEIGSYHTTNSEQELRNPNISQSKGQSSIITTPSELGQVKGKVIALRQRIQPTNDHNTRSKTGQPKSVPDKSFRSPEARANSGTLNHFILQYEQRIKADVAQLLQTSPQNTPKATRPVQDPRNRSKDSILKTRYKWSPITRLTSRISWTEQERKEEGRESKDLRNHEPDKENRKISDRNGGQTARYLEQ</sequence>
<feature type="compositionally biased region" description="Basic and acidic residues" evidence="1">
    <location>
        <begin position="203"/>
        <end position="214"/>
    </location>
</feature>
<comment type="caution">
    <text evidence="2">The sequence shown here is derived from an EMBL/GenBank/DDBJ whole genome shotgun (WGS) entry which is preliminary data.</text>
</comment>
<dbReference type="Proteomes" id="UP000324800">
    <property type="component" value="Unassembled WGS sequence"/>
</dbReference>
<protein>
    <submittedName>
        <fullName evidence="2">Uncharacterized protein</fullName>
    </submittedName>
</protein>
<name>A0A5J4WLI3_9EUKA</name>
<feature type="region of interest" description="Disordered" evidence="1">
    <location>
        <begin position="229"/>
        <end position="273"/>
    </location>
</feature>
<reference evidence="2 3" key="1">
    <citation type="submission" date="2019-03" db="EMBL/GenBank/DDBJ databases">
        <title>Single cell metagenomics reveals metabolic interactions within the superorganism composed of flagellate Streblomastix strix and complex community of Bacteroidetes bacteria on its surface.</title>
        <authorList>
            <person name="Treitli S.C."/>
            <person name="Kolisko M."/>
            <person name="Husnik F."/>
            <person name="Keeling P."/>
            <person name="Hampl V."/>
        </authorList>
    </citation>
    <scope>NUCLEOTIDE SEQUENCE [LARGE SCALE GENOMIC DNA]</scope>
    <source>
        <strain evidence="2">ST1C</strain>
    </source>
</reference>
<feature type="compositionally biased region" description="Basic and acidic residues" evidence="1">
    <location>
        <begin position="234"/>
        <end position="261"/>
    </location>
</feature>